<feature type="compositionally biased region" description="Basic and acidic residues" evidence="1">
    <location>
        <begin position="793"/>
        <end position="802"/>
    </location>
</feature>
<evidence type="ECO:0000256" key="2">
    <source>
        <dbReference type="SAM" id="Phobius"/>
    </source>
</evidence>
<dbReference type="EMBL" id="CP042425">
    <property type="protein sequence ID" value="QEL18261.1"/>
    <property type="molecule type" value="Genomic_DNA"/>
</dbReference>
<feature type="compositionally biased region" description="Basic and acidic residues" evidence="1">
    <location>
        <begin position="545"/>
        <end position="580"/>
    </location>
</feature>
<proteinExistence type="predicted"/>
<feature type="compositionally biased region" description="Basic and acidic residues" evidence="1">
    <location>
        <begin position="1343"/>
        <end position="1416"/>
    </location>
</feature>
<feature type="compositionally biased region" description="Basic and acidic residues" evidence="1">
    <location>
        <begin position="1753"/>
        <end position="1776"/>
    </location>
</feature>
<protein>
    <submittedName>
        <fullName evidence="3">Large adhesin</fullName>
    </submittedName>
</protein>
<keyword evidence="2" id="KW-1133">Transmembrane helix</keyword>
<organism evidence="3 4">
    <name type="scientific">Limnoglobus roseus</name>
    <dbReference type="NCBI Taxonomy" id="2598579"/>
    <lineage>
        <taxon>Bacteria</taxon>
        <taxon>Pseudomonadati</taxon>
        <taxon>Planctomycetota</taxon>
        <taxon>Planctomycetia</taxon>
        <taxon>Gemmatales</taxon>
        <taxon>Gemmataceae</taxon>
        <taxon>Limnoglobus</taxon>
    </lineage>
</organism>
<feature type="compositionally biased region" description="Basic and acidic residues" evidence="1">
    <location>
        <begin position="981"/>
        <end position="1069"/>
    </location>
</feature>
<feature type="transmembrane region" description="Helical" evidence="2">
    <location>
        <begin position="34"/>
        <end position="55"/>
    </location>
</feature>
<dbReference type="Proteomes" id="UP000324974">
    <property type="component" value="Chromosome"/>
</dbReference>
<feature type="compositionally biased region" description="Polar residues" evidence="1">
    <location>
        <begin position="1802"/>
        <end position="1813"/>
    </location>
</feature>
<feature type="compositionally biased region" description="Basic and acidic residues" evidence="1">
    <location>
        <begin position="1710"/>
        <end position="1721"/>
    </location>
</feature>
<feature type="compositionally biased region" description="Low complexity" evidence="1">
    <location>
        <begin position="1417"/>
        <end position="1435"/>
    </location>
</feature>
<feature type="compositionally biased region" description="Basic and acidic residues" evidence="1">
    <location>
        <begin position="1436"/>
        <end position="1445"/>
    </location>
</feature>
<feature type="compositionally biased region" description="Basic and acidic residues" evidence="1">
    <location>
        <begin position="1543"/>
        <end position="1623"/>
    </location>
</feature>
<feature type="compositionally biased region" description="Basic and acidic residues" evidence="1">
    <location>
        <begin position="1259"/>
        <end position="1329"/>
    </location>
</feature>
<reference evidence="4" key="1">
    <citation type="submission" date="2019-08" db="EMBL/GenBank/DDBJ databases">
        <title>Limnoglobus roseus gen. nov., sp. nov., a novel freshwater planctomycete with a giant genome from the family Gemmataceae.</title>
        <authorList>
            <person name="Kulichevskaya I.S."/>
            <person name="Naumoff D.G."/>
            <person name="Miroshnikov K."/>
            <person name="Ivanova A."/>
            <person name="Philippov D.A."/>
            <person name="Hakobyan A."/>
            <person name="Rijpstra I.C."/>
            <person name="Sinninghe Damste J.S."/>
            <person name="Liesack W."/>
            <person name="Dedysh S.N."/>
        </authorList>
    </citation>
    <scope>NUCLEOTIDE SEQUENCE [LARGE SCALE GENOMIC DNA]</scope>
    <source>
        <strain evidence="4">PX52</strain>
    </source>
</reference>
<feature type="compositionally biased region" description="Basic and acidic residues" evidence="1">
    <location>
        <begin position="1103"/>
        <end position="1171"/>
    </location>
</feature>
<feature type="compositionally biased region" description="Pro residues" evidence="1">
    <location>
        <begin position="681"/>
        <end position="693"/>
    </location>
</feature>
<accession>A0A5C1AGC3</accession>
<sequence length="1843" mass="202136">MPVTAVKPNATSKFESEVQQQLAQVARRIRTHDLLCGVFLLGAVAFGYLALVIAFDRWLDLPAWVRQLGFVGLLAALGAVAYYGIVRPLRRTVNPLYAAREIEETVEDAKNSVVNWVDLQDKPMAEGVRAVVAARAAKQFKDADLDKAGESKRLLWLGGTTAGLVVVLAVLFMLFKPTVFNSLVGRAINPFSSGQIATRTQLTIVEPKDGDLTVTAGQPVTISVVVNGKVPAADAPDHLVVMLRHNLADENYDEVPLESGATSREWSLRLPERLVQNGFWYRVKGGDAETAEHHVTVRPKPMFTDFEVKYDYPAYLRMTADVAHNPHLEAHRGTVVTVTAKANRTVRDGRAVLTKLTSAVPGEIVTESRDSLRVRFPLEESGTYRLLFNSTDGESNPDAPVYDIRVLTDQPPSVVIANPKDEVTSQPVNGSLMVDGQIGDDFGIDSVTLQLKIVAPNQPAKRLKGKPYLKGESLKRAADGTYPTALEYKDSIALSDLKDEAGAVVELKPDMTIEYWLEARDNCTVPEANVGKSRVQKLQLTAAMDEPKAKEQVQKQAELRRRDEGKVQQDQKQKLDKEQRPANPSPQKQNAEAQQPPEGGGESKVDAPKPGDPMNPAEKLGDPMKPEAAPTKPGAEAPMPKTEPGAKADVPPEPMPATNPKEEPSNKAVPMGNDPGKAGQPMPPGAEPQPMPAAEPKNRDSEAATKRELQRQAQDLQKKLDEREKRAGEGKGNDQPQPDPQAAGGEKKAKPKAGEAGEGKPPAEQKPSDPADQKGGDPQEKQGPLGGAGATEKPADGREKKSNVPKPNEQGGAPGADAQPQPDNAGAGRSQKPATPGEAKKGPKPDDAPNPKSEPKGAAPSETKPTGDPSKESAATKGDGKAEQQAAGRKGERDSKENPWQRGAEKQNPGNANDPAAAKQQEMEQSLKDLAGGDEKAKQSARKKLDQEFGKDAREKAERTMNERKQVADDLQSNDPMRQARGQEKANELQREAMEKNKPGQQQERKSQKGDAETLDRKETEKAVDNLNSDDKNRQEAGRKKLDEMVGEKARKDAEKMNEDLKSGDKDRQQGAAEELQKMQKKQQQAAQQQRIQEAAQDLAGNDEQKKQAAQDKLDKEVGKEARENLQKQLDDRKKTAEDLKSNDPMQKARGEEKLNELQKEQLGDAAKDQKGGQPGEAQKKEIEDAARGLNSDDPQKREAAQKKLDQMVGKDARQQAEKLRDDLKSGDKDRQKAAADELQRLQKQQKQQEAQQQAAQQKDMEKAVQDLAGGDEKKKEEARKTLDKAAGEQARKDAEKQIEDRKKAAEDLKSNDPMQKARGEDKLNDLQQKELGGAANDQKGGAPDEAKKKELQDAARDLNSDDPQKREAAQRKLDQMVGKDARQQAEKLRDDLKSDDKERQQGAKDQLKKLQEQAEKQAQQNKQKGGAGDAAEQAAKQKEMENAAKDLAGNDEQKKKAAQEKLDKEIGKDAREDLQKRLDERKQVADDLNSKDPARQARGRETEKRLQREDAERGSGKQQPDDANRLDRKEIEEALKDLNSNDEAKKQAARDKLDKAVGEDARKKAEQTLDDLKSDDPARQKGAVDELTKMQKDAEKQAKQDADKKDQKGEKTPSAEDVEKLAKAAQDLKSADEQKRKDAQKQLDDQVGEQERKKLEEQLKDGQKPSPEQLEGLKKTLEQAMKNQPNADQGPGGPKGDLRQSGGPGINPNDDKVKPLEANKEFDKEAAQLLLDKTKKLMQNKDAAKELGYTEEELKRFNDGLEKMLRETPDAKEGPVDQPKPGEPARPTNRVDGSGKVEQRGNGSKSTTNATGVSAAPPGYSDARRKFAEGATKPSKDKDEKK</sequence>
<dbReference type="OrthoDB" id="257350at2"/>
<dbReference type="KEGG" id="lrs:PX52LOC_05279"/>
<feature type="compositionally biased region" description="Basic and acidic residues" evidence="1">
    <location>
        <begin position="745"/>
        <end position="780"/>
    </location>
</feature>
<gene>
    <name evidence="3" type="ORF">PX52LOC_05279</name>
</gene>
<feature type="compositionally biased region" description="Basic and acidic residues" evidence="1">
    <location>
        <begin position="1630"/>
        <end position="1664"/>
    </location>
</feature>
<name>A0A5C1AGC3_9BACT</name>
<feature type="compositionally biased region" description="Basic and acidic residues" evidence="1">
    <location>
        <begin position="838"/>
        <end position="855"/>
    </location>
</feature>
<evidence type="ECO:0000313" key="4">
    <source>
        <dbReference type="Proteomes" id="UP000324974"/>
    </source>
</evidence>
<feature type="compositionally biased region" description="Basic and acidic residues" evidence="1">
    <location>
        <begin position="889"/>
        <end position="905"/>
    </location>
</feature>
<feature type="compositionally biased region" description="Basic and acidic residues" evidence="1">
    <location>
        <begin position="696"/>
        <end position="732"/>
    </location>
</feature>
<feature type="compositionally biased region" description="Low complexity" evidence="1">
    <location>
        <begin position="1243"/>
        <end position="1258"/>
    </location>
</feature>
<feature type="compositionally biased region" description="Basic and acidic residues" evidence="1">
    <location>
        <begin position="1452"/>
        <end position="1537"/>
    </location>
</feature>
<feature type="compositionally biased region" description="Basic and acidic residues" evidence="1">
    <location>
        <begin position="1823"/>
        <end position="1843"/>
    </location>
</feature>
<feature type="transmembrane region" description="Helical" evidence="2">
    <location>
        <begin position="67"/>
        <end position="86"/>
    </location>
</feature>
<dbReference type="RefSeq" id="WP_149112784.1">
    <property type="nucleotide sequence ID" value="NZ_CP042425.1"/>
</dbReference>
<feature type="transmembrane region" description="Helical" evidence="2">
    <location>
        <begin position="154"/>
        <end position="175"/>
    </location>
</feature>
<feature type="compositionally biased region" description="Basic and acidic residues" evidence="1">
    <location>
        <begin position="1194"/>
        <end position="1241"/>
    </location>
</feature>
<feature type="compositionally biased region" description="Basic and acidic residues" evidence="1">
    <location>
        <begin position="1178"/>
        <end position="1187"/>
    </location>
</feature>
<feature type="region of interest" description="Disordered" evidence="1">
    <location>
        <begin position="541"/>
        <end position="1721"/>
    </location>
</feature>
<evidence type="ECO:0000313" key="3">
    <source>
        <dbReference type="EMBL" id="QEL18261.1"/>
    </source>
</evidence>
<keyword evidence="2" id="KW-0472">Membrane</keyword>
<keyword evidence="4" id="KW-1185">Reference proteome</keyword>
<feature type="compositionally biased region" description="Basic and acidic residues" evidence="1">
    <location>
        <begin position="921"/>
        <end position="968"/>
    </location>
</feature>
<feature type="compositionally biased region" description="Low complexity" evidence="1">
    <location>
        <begin position="1082"/>
        <end position="1097"/>
    </location>
</feature>
<feature type="region of interest" description="Disordered" evidence="1">
    <location>
        <begin position="1744"/>
        <end position="1843"/>
    </location>
</feature>
<keyword evidence="2" id="KW-0812">Transmembrane</keyword>
<evidence type="ECO:0000256" key="1">
    <source>
        <dbReference type="SAM" id="MobiDB-lite"/>
    </source>
</evidence>